<evidence type="ECO:0000313" key="2">
    <source>
        <dbReference type="Proteomes" id="UP000295380"/>
    </source>
</evidence>
<dbReference type="Proteomes" id="UP000295380">
    <property type="component" value="Unassembled WGS sequence"/>
</dbReference>
<reference evidence="1 2" key="1">
    <citation type="submission" date="2019-03" db="EMBL/GenBank/DDBJ databases">
        <title>Genomic Encyclopedia of Type Strains, Phase IV (KMG-IV): sequencing the most valuable type-strain genomes for metagenomic binning, comparative biology and taxonomic classification.</title>
        <authorList>
            <person name="Goeker M."/>
        </authorList>
    </citation>
    <scope>NUCLEOTIDE SEQUENCE [LARGE SCALE GENOMIC DNA]</scope>
    <source>
        <strain evidence="1 2">DSM 6770</strain>
    </source>
</reference>
<name>A0A4R7NSP6_9GAMM</name>
<dbReference type="RefSeq" id="WP_133694946.1">
    <property type="nucleotide sequence ID" value="NZ_SOBR01000002.1"/>
</dbReference>
<protein>
    <submittedName>
        <fullName evidence="1">Uncharacterized protein</fullName>
    </submittedName>
</protein>
<gene>
    <name evidence="1" type="ORF">C8E00_102178</name>
</gene>
<evidence type="ECO:0000313" key="1">
    <source>
        <dbReference type="EMBL" id="TDU23689.1"/>
    </source>
</evidence>
<keyword evidence="2" id="KW-1185">Reference proteome</keyword>
<comment type="caution">
    <text evidence="1">The sequence shown here is derived from an EMBL/GenBank/DDBJ whole genome shotgun (WGS) entry which is preliminary data.</text>
</comment>
<sequence>MKHPAVLGFLVLVAMIPVLPAAMGQGSLAFVEQISEAERTTYDNERQVASFSTPGEGLINAIESGYFDDLSLSAPEKSNVTYSLQYGNRNRAVVSSQGDRNLTYQRQVGDDLESHISLTGRRNAIVVDQKGSLLTSDIFVVGGNKKILHLQRGENIQNRPPLVFSGSEHEASVVLDTPRGRISKAIPQ</sequence>
<accession>A0A4R7NSP6</accession>
<dbReference type="EMBL" id="SOBR01000002">
    <property type="protein sequence ID" value="TDU23689.1"/>
    <property type="molecule type" value="Genomic_DNA"/>
</dbReference>
<organism evidence="1 2">
    <name type="scientific">Chromohalobacter marismortui</name>
    <dbReference type="NCBI Taxonomy" id="42055"/>
    <lineage>
        <taxon>Bacteria</taxon>
        <taxon>Pseudomonadati</taxon>
        <taxon>Pseudomonadota</taxon>
        <taxon>Gammaproteobacteria</taxon>
        <taxon>Oceanospirillales</taxon>
        <taxon>Halomonadaceae</taxon>
        <taxon>Chromohalobacter</taxon>
    </lineage>
</organism>
<dbReference type="OrthoDB" id="6159609at2"/>
<proteinExistence type="predicted"/>
<dbReference type="AlphaFoldDB" id="A0A4R7NSP6"/>